<evidence type="ECO:0000256" key="5">
    <source>
        <dbReference type="ARBA" id="ARBA00022989"/>
    </source>
</evidence>
<dbReference type="Pfam" id="PF07681">
    <property type="entry name" value="DoxX"/>
    <property type="match status" value="1"/>
</dbReference>
<keyword evidence="3" id="KW-1003">Cell membrane</keyword>
<evidence type="ECO:0000256" key="2">
    <source>
        <dbReference type="ARBA" id="ARBA00006679"/>
    </source>
</evidence>
<dbReference type="PANTHER" id="PTHR33452">
    <property type="entry name" value="OXIDOREDUCTASE CATD-RELATED"/>
    <property type="match status" value="1"/>
</dbReference>
<protein>
    <submittedName>
        <fullName evidence="8">DoxX</fullName>
    </submittedName>
</protein>
<dbReference type="RefSeq" id="WP_011613072.1">
    <property type="nucleotide sequence ID" value="NC_008312.1"/>
</dbReference>
<keyword evidence="4 7" id="KW-0812">Transmembrane</keyword>
<evidence type="ECO:0000256" key="4">
    <source>
        <dbReference type="ARBA" id="ARBA00022692"/>
    </source>
</evidence>
<evidence type="ECO:0000256" key="7">
    <source>
        <dbReference type="SAM" id="Phobius"/>
    </source>
</evidence>
<proteinExistence type="inferred from homology"/>
<keyword evidence="6 7" id="KW-0472">Membrane</keyword>
<evidence type="ECO:0000313" key="8">
    <source>
        <dbReference type="EMBL" id="ABG52740.1"/>
    </source>
</evidence>
<gene>
    <name evidence="8" type="ordered locus">Tery_3679</name>
</gene>
<feature type="transmembrane region" description="Helical" evidence="7">
    <location>
        <begin position="29"/>
        <end position="51"/>
    </location>
</feature>
<dbReference type="STRING" id="203124.Tery_3679"/>
<evidence type="ECO:0000256" key="6">
    <source>
        <dbReference type="ARBA" id="ARBA00023136"/>
    </source>
</evidence>
<dbReference type="eggNOG" id="COG2259">
    <property type="taxonomic scope" value="Bacteria"/>
</dbReference>
<evidence type="ECO:0000256" key="1">
    <source>
        <dbReference type="ARBA" id="ARBA00004651"/>
    </source>
</evidence>
<dbReference type="InterPro" id="IPR051907">
    <property type="entry name" value="DoxX-like_oxidoreductase"/>
</dbReference>
<dbReference type="GO" id="GO:0005886">
    <property type="term" value="C:plasma membrane"/>
    <property type="evidence" value="ECO:0007669"/>
    <property type="project" value="UniProtKB-SubCell"/>
</dbReference>
<dbReference type="OrthoDB" id="539287at2"/>
<dbReference type="PANTHER" id="PTHR33452:SF1">
    <property type="entry name" value="INNER MEMBRANE PROTEIN YPHA-RELATED"/>
    <property type="match status" value="1"/>
</dbReference>
<evidence type="ECO:0000256" key="3">
    <source>
        <dbReference type="ARBA" id="ARBA00022475"/>
    </source>
</evidence>
<comment type="subcellular location">
    <subcellularLocation>
        <location evidence="1">Cell membrane</location>
        <topology evidence="1">Multi-pass membrane protein</topology>
    </subcellularLocation>
</comment>
<feature type="transmembrane region" description="Helical" evidence="7">
    <location>
        <begin position="101"/>
        <end position="118"/>
    </location>
</feature>
<dbReference type="HOGENOM" id="CLU_058421_6_1_3"/>
<accession>Q10YD4</accession>
<comment type="similarity">
    <text evidence="2">Belongs to the DoxX family.</text>
</comment>
<feature type="transmembrane region" description="Helical" evidence="7">
    <location>
        <begin position="71"/>
        <end position="94"/>
    </location>
</feature>
<keyword evidence="5 7" id="KW-1133">Transmembrane helix</keyword>
<dbReference type="EMBL" id="CP000393">
    <property type="protein sequence ID" value="ABG52740.1"/>
    <property type="molecule type" value="Genomic_DNA"/>
</dbReference>
<dbReference type="KEGG" id="ter:Tery_3679"/>
<feature type="transmembrane region" description="Helical" evidence="7">
    <location>
        <begin position="130"/>
        <end position="150"/>
    </location>
</feature>
<sequence length="162" mass="17740">MTDSTSNITNKKPLNFLSLIFASNQDSNLIFQIGWTLLRVISGVIMIHNGFDKLADVEGFASHVVSETLGFPFPTFLTYCAAYTQIVGAILLILGLLTRPAAIALLSVMMVAIYFHLREDGFVVSSFETASLYATMYLFCFFNGGGSFSLDRLIAQKVGNSD</sequence>
<name>Q10YD4_TRIEI</name>
<dbReference type="AlphaFoldDB" id="Q10YD4"/>
<reference evidence="8" key="1">
    <citation type="submission" date="2006-06" db="EMBL/GenBank/DDBJ databases">
        <title>Complete sequence of Trichodesmium erythraeum IMS101.</title>
        <authorList>
            <consortium name="US DOE Joint Genome Institute"/>
            <person name="Copeland A."/>
            <person name="Lucas S."/>
            <person name="Lapidus A."/>
            <person name="Barry K."/>
            <person name="Detter J.C."/>
            <person name="Glavina del Rio T."/>
            <person name="Hammon N."/>
            <person name="Israni S."/>
            <person name="Dalin E."/>
            <person name="Tice H."/>
            <person name="Pitluck S."/>
            <person name="Kiss H."/>
            <person name="Munk A.C."/>
            <person name="Brettin T."/>
            <person name="Bruce D."/>
            <person name="Han C."/>
            <person name="Tapia R."/>
            <person name="Gilna P."/>
            <person name="Schmutz J."/>
            <person name="Larimer F."/>
            <person name="Land M."/>
            <person name="Hauser L."/>
            <person name="Kyrpides N."/>
            <person name="Kim E."/>
            <person name="Richardson P."/>
        </authorList>
    </citation>
    <scope>NUCLEOTIDE SEQUENCE [LARGE SCALE GENOMIC DNA]</scope>
    <source>
        <strain evidence="8">IMS101</strain>
    </source>
</reference>
<dbReference type="InterPro" id="IPR032808">
    <property type="entry name" value="DoxX"/>
</dbReference>
<organism evidence="8">
    <name type="scientific">Trichodesmium erythraeum (strain IMS101)</name>
    <dbReference type="NCBI Taxonomy" id="203124"/>
    <lineage>
        <taxon>Bacteria</taxon>
        <taxon>Bacillati</taxon>
        <taxon>Cyanobacteriota</taxon>
        <taxon>Cyanophyceae</taxon>
        <taxon>Oscillatoriophycideae</taxon>
        <taxon>Oscillatoriales</taxon>
        <taxon>Microcoleaceae</taxon>
        <taxon>Trichodesmium</taxon>
    </lineage>
</organism>